<dbReference type="EMBL" id="AKFT01000104">
    <property type="protein sequence ID" value="EJF44880.1"/>
    <property type="molecule type" value="Genomic_DNA"/>
</dbReference>
<keyword evidence="4" id="KW-1185">Reference proteome</keyword>
<dbReference type="Pfam" id="PF13508">
    <property type="entry name" value="Acetyltransf_7"/>
    <property type="match status" value="1"/>
</dbReference>
<reference evidence="3 4" key="1">
    <citation type="submission" date="2012-05" db="EMBL/GenBank/DDBJ databases">
        <authorList>
            <person name="Harkins D.M."/>
            <person name="Madupu R."/>
            <person name="Durkin A.S."/>
            <person name="Torralba M."/>
            <person name="Methe B."/>
            <person name="Sutton G.G."/>
            <person name="Nelson K.E."/>
        </authorList>
    </citation>
    <scope>NUCLEOTIDE SEQUENCE [LARGE SCALE GENOMIC DNA]</scope>
    <source>
        <strain evidence="3 4">F0489</strain>
    </source>
</reference>
<comment type="caution">
    <text evidence="3">The sequence shown here is derived from an EMBL/GenBank/DDBJ whole genome shotgun (WGS) entry which is preliminary data.</text>
</comment>
<dbReference type="AlphaFoldDB" id="J1HGE7"/>
<dbReference type="SUPFAM" id="SSF55729">
    <property type="entry name" value="Acyl-CoA N-acyltransferases (Nat)"/>
    <property type="match status" value="1"/>
</dbReference>
<evidence type="ECO:0000256" key="1">
    <source>
        <dbReference type="SAM" id="MobiDB-lite"/>
    </source>
</evidence>
<protein>
    <submittedName>
        <fullName evidence="3">Acetyltransferase, GNAT family</fullName>
    </submittedName>
</protein>
<sequence>MPPVLRNLSASELTGPEVRELLRLATDFDDGALDRLVSEVLPRLTVLAAMDDDAGRTPIALAAYAPPGGQAVREPEAGPQEPRPSPSTTIEYIATSPTHQRTGTARALIAEIRRRHPRAVLRASTDDDAIGFYRALGFLDHPAPRDPRWPERRRYDCVLDVLDAL</sequence>
<gene>
    <name evidence="3" type="ORF">HMPREF1318_1419</name>
</gene>
<dbReference type="PROSITE" id="PS51186">
    <property type="entry name" value="GNAT"/>
    <property type="match status" value="1"/>
</dbReference>
<dbReference type="Gene3D" id="3.40.630.30">
    <property type="match status" value="1"/>
</dbReference>
<dbReference type="PATRIC" id="fig|1125718.3.peg.1328"/>
<accession>J1HGE7</accession>
<organism evidence="3 4">
    <name type="scientific">Actinomyces massiliensis F0489</name>
    <dbReference type="NCBI Taxonomy" id="1125718"/>
    <lineage>
        <taxon>Bacteria</taxon>
        <taxon>Bacillati</taxon>
        <taxon>Actinomycetota</taxon>
        <taxon>Actinomycetes</taxon>
        <taxon>Actinomycetales</taxon>
        <taxon>Actinomycetaceae</taxon>
        <taxon>Actinomyces</taxon>
    </lineage>
</organism>
<dbReference type="InterPro" id="IPR000182">
    <property type="entry name" value="GNAT_dom"/>
</dbReference>
<feature type="region of interest" description="Disordered" evidence="1">
    <location>
        <begin position="66"/>
        <end position="87"/>
    </location>
</feature>
<dbReference type="OrthoDB" id="9799092at2"/>
<dbReference type="Proteomes" id="UP000002941">
    <property type="component" value="Unassembled WGS sequence"/>
</dbReference>
<keyword evidence="3" id="KW-0808">Transferase</keyword>
<dbReference type="GO" id="GO:0016747">
    <property type="term" value="F:acyltransferase activity, transferring groups other than amino-acyl groups"/>
    <property type="evidence" value="ECO:0007669"/>
    <property type="project" value="InterPro"/>
</dbReference>
<dbReference type="RefSeq" id="WP_008731346.1">
    <property type="nucleotide sequence ID" value="NZ_AKFT01000104.1"/>
</dbReference>
<feature type="domain" description="N-acetyltransferase" evidence="2">
    <location>
        <begin position="20"/>
        <end position="156"/>
    </location>
</feature>
<evidence type="ECO:0000313" key="4">
    <source>
        <dbReference type="Proteomes" id="UP000002941"/>
    </source>
</evidence>
<proteinExistence type="predicted"/>
<evidence type="ECO:0000259" key="2">
    <source>
        <dbReference type="PROSITE" id="PS51186"/>
    </source>
</evidence>
<dbReference type="InterPro" id="IPR016181">
    <property type="entry name" value="Acyl_CoA_acyltransferase"/>
</dbReference>
<name>J1HGE7_9ACTO</name>
<evidence type="ECO:0000313" key="3">
    <source>
        <dbReference type="EMBL" id="EJF44880.1"/>
    </source>
</evidence>
<dbReference type="eggNOG" id="COG0456">
    <property type="taxonomic scope" value="Bacteria"/>
</dbReference>